<keyword evidence="3" id="KW-1185">Reference proteome</keyword>
<dbReference type="PANTHER" id="PTHR44167:SF24">
    <property type="entry name" value="SERINE_THREONINE-PROTEIN KINASE CHK2"/>
    <property type="match status" value="1"/>
</dbReference>
<name>E4XLL0_OIKDI</name>
<dbReference type="GO" id="GO:0005634">
    <property type="term" value="C:nucleus"/>
    <property type="evidence" value="ECO:0007669"/>
    <property type="project" value="TreeGrafter"/>
</dbReference>
<dbReference type="SMART" id="SM00220">
    <property type="entry name" value="S_TKc"/>
    <property type="match status" value="1"/>
</dbReference>
<dbReference type="InterPro" id="IPR000719">
    <property type="entry name" value="Prot_kinase_dom"/>
</dbReference>
<dbReference type="Pfam" id="PF00069">
    <property type="entry name" value="Pkinase"/>
    <property type="match status" value="1"/>
</dbReference>
<dbReference type="GO" id="GO:0005737">
    <property type="term" value="C:cytoplasm"/>
    <property type="evidence" value="ECO:0007669"/>
    <property type="project" value="TreeGrafter"/>
</dbReference>
<dbReference type="PANTHER" id="PTHR44167">
    <property type="entry name" value="OVARIAN-SPECIFIC SERINE/THREONINE-PROTEIN KINASE LOK-RELATED"/>
    <property type="match status" value="1"/>
</dbReference>
<accession>E4XLL0</accession>
<dbReference type="GO" id="GO:0004674">
    <property type="term" value="F:protein serine/threonine kinase activity"/>
    <property type="evidence" value="ECO:0007669"/>
    <property type="project" value="TreeGrafter"/>
</dbReference>
<dbReference type="GO" id="GO:0044773">
    <property type="term" value="P:mitotic DNA damage checkpoint signaling"/>
    <property type="evidence" value="ECO:0007669"/>
    <property type="project" value="TreeGrafter"/>
</dbReference>
<reference evidence="2" key="1">
    <citation type="journal article" date="2010" name="Science">
        <title>Plasticity of animal genome architecture unmasked by rapid evolution of a pelagic tunicate.</title>
        <authorList>
            <person name="Denoeud F."/>
            <person name="Henriet S."/>
            <person name="Mungpakdee S."/>
            <person name="Aury J.M."/>
            <person name="Da Silva C."/>
            <person name="Brinkmann H."/>
            <person name="Mikhaleva J."/>
            <person name="Olsen L.C."/>
            <person name="Jubin C."/>
            <person name="Canestro C."/>
            <person name="Bouquet J.M."/>
            <person name="Danks G."/>
            <person name="Poulain J."/>
            <person name="Campsteijn C."/>
            <person name="Adamski M."/>
            <person name="Cross I."/>
            <person name="Yadetie F."/>
            <person name="Muffato M."/>
            <person name="Louis A."/>
            <person name="Butcher S."/>
            <person name="Tsagkogeorga G."/>
            <person name="Konrad A."/>
            <person name="Singh S."/>
            <person name="Jensen M.F."/>
            <person name="Cong E.H."/>
            <person name="Eikeseth-Otteraa H."/>
            <person name="Noel B."/>
            <person name="Anthouard V."/>
            <person name="Porcel B.M."/>
            <person name="Kachouri-Lafond R."/>
            <person name="Nishino A."/>
            <person name="Ugolini M."/>
            <person name="Chourrout P."/>
            <person name="Nishida H."/>
            <person name="Aasland R."/>
            <person name="Huzurbazar S."/>
            <person name="Westhof E."/>
            <person name="Delsuc F."/>
            <person name="Lehrach H."/>
            <person name="Reinhardt R."/>
            <person name="Weissenbach J."/>
            <person name="Roy S.W."/>
            <person name="Artiguenave F."/>
            <person name="Postlethwait J.H."/>
            <person name="Manak J.R."/>
            <person name="Thompson E.M."/>
            <person name="Jaillon O."/>
            <person name="Du Pasquier L."/>
            <person name="Boudinot P."/>
            <person name="Liberles D.A."/>
            <person name="Volff J.N."/>
            <person name="Philippe H."/>
            <person name="Lenhard B."/>
            <person name="Roest Crollius H."/>
            <person name="Wincker P."/>
            <person name="Chourrout D."/>
        </authorList>
    </citation>
    <scope>NUCLEOTIDE SEQUENCE [LARGE SCALE GENOMIC DNA]</scope>
</reference>
<dbReference type="GO" id="GO:0005524">
    <property type="term" value="F:ATP binding"/>
    <property type="evidence" value="ECO:0007669"/>
    <property type="project" value="InterPro"/>
</dbReference>
<dbReference type="SUPFAM" id="SSF56112">
    <property type="entry name" value="Protein kinase-like (PK-like)"/>
    <property type="match status" value="1"/>
</dbReference>
<dbReference type="InterPro" id="IPR011009">
    <property type="entry name" value="Kinase-like_dom_sf"/>
</dbReference>
<feature type="domain" description="Protein kinase" evidence="1">
    <location>
        <begin position="73"/>
        <end position="415"/>
    </location>
</feature>
<dbReference type="Proteomes" id="UP000001307">
    <property type="component" value="Unassembled WGS sequence"/>
</dbReference>
<dbReference type="PROSITE" id="PS50011">
    <property type="entry name" value="PROTEIN_KINASE_DOM"/>
    <property type="match status" value="1"/>
</dbReference>
<organism evidence="2">
    <name type="scientific">Oikopleura dioica</name>
    <name type="common">Tunicate</name>
    <dbReference type="NCBI Taxonomy" id="34765"/>
    <lineage>
        <taxon>Eukaryota</taxon>
        <taxon>Metazoa</taxon>
        <taxon>Chordata</taxon>
        <taxon>Tunicata</taxon>
        <taxon>Appendicularia</taxon>
        <taxon>Copelata</taxon>
        <taxon>Oikopleuridae</taxon>
        <taxon>Oikopleura</taxon>
    </lineage>
</organism>
<dbReference type="AlphaFoldDB" id="E4XLL0"/>
<dbReference type="Gene3D" id="1.10.510.10">
    <property type="entry name" value="Transferase(Phosphotransferase) domain 1"/>
    <property type="match status" value="1"/>
</dbReference>
<protein>
    <recommendedName>
        <fullName evidence="1">Protein kinase domain-containing protein</fullName>
    </recommendedName>
</protein>
<dbReference type="EMBL" id="FN653071">
    <property type="protein sequence ID" value="CBY10925.1"/>
    <property type="molecule type" value="Genomic_DNA"/>
</dbReference>
<dbReference type="OrthoDB" id="20524at2759"/>
<gene>
    <name evidence="2" type="ORF">GSOID_T00014601001</name>
</gene>
<evidence type="ECO:0000259" key="1">
    <source>
        <dbReference type="PROSITE" id="PS50011"/>
    </source>
</evidence>
<sequence length="638" mass="73434">MQFGKDYYAGWWNHVQFGEENGEIFGNFKQFLEKIKITEFQKQILKSNAALKNKLIGHSEIKEEKGEWKIPAELKTKIISQGGEALLFSEKFGICETAVRVQIFDPFLFTDDFGLDLLTWKINFEKDYEKAVNKDESEKQNQMPKHENIINNFVNIELFHNKDLEKEDCIGWITIMEKADEDLRTVLKKEKIGIQKRKKIAKGILDGLVYLQKIGIGHYDRKLENILLVDGIPKIIDFGLIYEQTGRSGYREMGYARKGSKFRSHSALSAATPGFAAQAQFTFGAGYQVQNLFYFLFCDWKSSWNLLYKQINEKEKKEIDKIVQNCHATSIHKIKEGNISLIREITSIISIPSSSSHFCLDDANLTKSVQVSSLKQNATKCVNQDLKNVTKNVLDQKSSNLCVPISVTTLLHFAIKNDLGFKDKYDYYSAEKILSTLILIIYPRSMAGLNLNPNKKETEFQLNEIELLLERLCKKTYLMETGWQIIRKLGRDEKDRPKKSTCKFGKVLLNNNFTFTRPLTVTGAYLLPDRVIDGNFFPEEVFFHQMVLDRVDDSTNEYVIHNTSFAEGGAVLRIAKNNAYYTCDQRMMILNAAGEFKLNGQNGEEWSLVNEFFQNTMKPKTWYLLPSAYSIILVPEKD</sequence>
<proteinExistence type="predicted"/>
<evidence type="ECO:0000313" key="3">
    <source>
        <dbReference type="Proteomes" id="UP000001307"/>
    </source>
</evidence>
<evidence type="ECO:0000313" key="2">
    <source>
        <dbReference type="EMBL" id="CBY10925.1"/>
    </source>
</evidence>
<dbReference type="InParanoid" id="E4XLL0"/>